<gene>
    <name evidence="1" type="ORF">LCGC14_2405420</name>
</gene>
<feature type="non-terminal residue" evidence="1">
    <location>
        <position position="1"/>
    </location>
</feature>
<proteinExistence type="predicted"/>
<dbReference type="EMBL" id="LAZR01036218">
    <property type="protein sequence ID" value="KKL25425.1"/>
    <property type="molecule type" value="Genomic_DNA"/>
</dbReference>
<sequence length="466" mass="50316">LINVKLTHTALTTAHAHGDVLTQTQSSGVIASMVVDFTNAAKTLTYGYAYYTLATAFDTSTAITGSGSGSGFTPTVVTNPPHIYDWTVYPGGSSGTMPNNAYLGCAYRGRAVISGNPENPHQWYMFRQLNPFDLAFIANDAQTPVLGGSSNAGKIGDIVKALIPFNDDYLIFGCATSMWFLQGDPAYGGTIMSLTKHTGIFGGQAWTFDETGNLYFFGTGGLFTVKRGSRLVENLSNKRLPKLLEDEDAKPETHRITLGFDKRRNGLVLAITTLATGANSNYWYDLQSEGMFPESYPNVCGVYSQFYYPAEDDTYADLILGGRDGYLRIFKDSAKDDDSGDSDTAISSNVLMPVQDMILDDEDLQGRLTSMVIESGGGASGGAFGDTDSITYDIHVSKGAEELVEDVRDGATPLHTGTVTGVGRNKRIRKRAKGKYLGIVLKNTTAASTWVLEKLSIKTKPAGRIR</sequence>
<evidence type="ECO:0000313" key="1">
    <source>
        <dbReference type="EMBL" id="KKL25425.1"/>
    </source>
</evidence>
<dbReference type="AlphaFoldDB" id="A0A0F9BU16"/>
<name>A0A0F9BU16_9ZZZZ</name>
<accession>A0A0F9BU16</accession>
<reference evidence="1" key="1">
    <citation type="journal article" date="2015" name="Nature">
        <title>Complex archaea that bridge the gap between prokaryotes and eukaryotes.</title>
        <authorList>
            <person name="Spang A."/>
            <person name="Saw J.H."/>
            <person name="Jorgensen S.L."/>
            <person name="Zaremba-Niedzwiedzka K."/>
            <person name="Martijn J."/>
            <person name="Lind A.E."/>
            <person name="van Eijk R."/>
            <person name="Schleper C."/>
            <person name="Guy L."/>
            <person name="Ettema T.J."/>
        </authorList>
    </citation>
    <scope>NUCLEOTIDE SEQUENCE</scope>
</reference>
<organism evidence="1">
    <name type="scientific">marine sediment metagenome</name>
    <dbReference type="NCBI Taxonomy" id="412755"/>
    <lineage>
        <taxon>unclassified sequences</taxon>
        <taxon>metagenomes</taxon>
        <taxon>ecological metagenomes</taxon>
    </lineage>
</organism>
<protein>
    <submittedName>
        <fullName evidence="1">Uncharacterized protein</fullName>
    </submittedName>
</protein>
<comment type="caution">
    <text evidence="1">The sequence shown here is derived from an EMBL/GenBank/DDBJ whole genome shotgun (WGS) entry which is preliminary data.</text>
</comment>